<sequence>MLGKTFQWCGRTNWMENNRSITNVQAPPLLLGHNTPRLWDSVCLVGDAPITDRLLPFIRVLVERSGALPLTIELSGPHGDNRLYLAPIFGFHTRLEQVQLDLLGSEDAPTFTLEIKQFPILKSLTVGADQIEFDETGCSVAVTLDGLSNTLDGMVVVDMVESLSAHRGDKQAPFPAINLVVLCLRGPKFAAEVEKCLKRVVGTPTFLWTNLRAAGTPVPILPSADIDAPKEHIRRIHLALLDFMVPVTPEYTNTISGRACPHQTVTRALHIYTKALGMRP</sequence>
<dbReference type="EMBL" id="JARKIB010000028">
    <property type="protein sequence ID" value="KAJ7764253.1"/>
    <property type="molecule type" value="Genomic_DNA"/>
</dbReference>
<organism evidence="1 2">
    <name type="scientific">Mycena metata</name>
    <dbReference type="NCBI Taxonomy" id="1033252"/>
    <lineage>
        <taxon>Eukaryota</taxon>
        <taxon>Fungi</taxon>
        <taxon>Dikarya</taxon>
        <taxon>Basidiomycota</taxon>
        <taxon>Agaricomycotina</taxon>
        <taxon>Agaricomycetes</taxon>
        <taxon>Agaricomycetidae</taxon>
        <taxon>Agaricales</taxon>
        <taxon>Marasmiineae</taxon>
        <taxon>Mycenaceae</taxon>
        <taxon>Mycena</taxon>
    </lineage>
</organism>
<keyword evidence="2" id="KW-1185">Reference proteome</keyword>
<protein>
    <submittedName>
        <fullName evidence="1">Uncharacterized protein</fullName>
    </submittedName>
</protein>
<evidence type="ECO:0000313" key="2">
    <source>
        <dbReference type="Proteomes" id="UP001215598"/>
    </source>
</evidence>
<accession>A0AAD7JHX6</accession>
<gene>
    <name evidence="1" type="ORF">B0H16DRAFT_1454795</name>
</gene>
<dbReference type="Proteomes" id="UP001215598">
    <property type="component" value="Unassembled WGS sequence"/>
</dbReference>
<dbReference type="AlphaFoldDB" id="A0AAD7JHX6"/>
<name>A0AAD7JHX6_9AGAR</name>
<proteinExistence type="predicted"/>
<reference evidence="1" key="1">
    <citation type="submission" date="2023-03" db="EMBL/GenBank/DDBJ databases">
        <title>Massive genome expansion in bonnet fungi (Mycena s.s.) driven by repeated elements and novel gene families across ecological guilds.</title>
        <authorList>
            <consortium name="Lawrence Berkeley National Laboratory"/>
            <person name="Harder C.B."/>
            <person name="Miyauchi S."/>
            <person name="Viragh M."/>
            <person name="Kuo A."/>
            <person name="Thoen E."/>
            <person name="Andreopoulos B."/>
            <person name="Lu D."/>
            <person name="Skrede I."/>
            <person name="Drula E."/>
            <person name="Henrissat B."/>
            <person name="Morin E."/>
            <person name="Kohler A."/>
            <person name="Barry K."/>
            <person name="LaButti K."/>
            <person name="Morin E."/>
            <person name="Salamov A."/>
            <person name="Lipzen A."/>
            <person name="Mereny Z."/>
            <person name="Hegedus B."/>
            <person name="Baldrian P."/>
            <person name="Stursova M."/>
            <person name="Weitz H."/>
            <person name="Taylor A."/>
            <person name="Grigoriev I.V."/>
            <person name="Nagy L.G."/>
            <person name="Martin F."/>
            <person name="Kauserud H."/>
        </authorList>
    </citation>
    <scope>NUCLEOTIDE SEQUENCE</scope>
    <source>
        <strain evidence="1">CBHHK182m</strain>
    </source>
</reference>
<comment type="caution">
    <text evidence="1">The sequence shown here is derived from an EMBL/GenBank/DDBJ whole genome shotgun (WGS) entry which is preliminary data.</text>
</comment>
<evidence type="ECO:0000313" key="1">
    <source>
        <dbReference type="EMBL" id="KAJ7764253.1"/>
    </source>
</evidence>